<dbReference type="SUPFAM" id="SSF48150">
    <property type="entry name" value="DNA-glycosylase"/>
    <property type="match status" value="1"/>
</dbReference>
<keyword evidence="2 7" id="KW-0378">Hydrolase</keyword>
<keyword evidence="6 7" id="KW-0326">Glycosidase</keyword>
<dbReference type="EMBL" id="JANUCP010000003">
    <property type="protein sequence ID" value="MCS3919588.1"/>
    <property type="molecule type" value="Genomic_DNA"/>
</dbReference>
<dbReference type="InterPro" id="IPR012092">
    <property type="entry name" value="DNA_glyclase/AP_lyase_Ogg"/>
</dbReference>
<dbReference type="InterPro" id="IPR003265">
    <property type="entry name" value="HhH-GPD_domain"/>
</dbReference>
<dbReference type="EC" id="4.2.99.18" evidence="7"/>
<dbReference type="HAMAP" id="MF_00241">
    <property type="entry name" value="Ogg"/>
    <property type="match status" value="1"/>
</dbReference>
<reference evidence="9 10" key="1">
    <citation type="submission" date="2022-08" db="EMBL/GenBank/DDBJ databases">
        <title>Bacterial and archaeal communities from various locations to study Microbial Dark Matter (Phase II).</title>
        <authorList>
            <person name="Stepanauskas R."/>
        </authorList>
    </citation>
    <scope>NUCLEOTIDE SEQUENCE [LARGE SCALE GENOMIC DNA]</scope>
    <source>
        <strain evidence="9 10">PD1</strain>
    </source>
</reference>
<comment type="caution">
    <text evidence="9">The sequence shown here is derived from an EMBL/GenBank/DDBJ whole genome shotgun (WGS) entry which is preliminary data.</text>
</comment>
<evidence type="ECO:0000256" key="1">
    <source>
        <dbReference type="ARBA" id="ARBA00022763"/>
    </source>
</evidence>
<keyword evidence="1 7" id="KW-0227">DNA damage</keyword>
<evidence type="ECO:0000256" key="5">
    <source>
        <dbReference type="ARBA" id="ARBA00023268"/>
    </source>
</evidence>
<dbReference type="EC" id="3.2.2.-" evidence="7"/>
<evidence type="ECO:0000313" key="10">
    <source>
        <dbReference type="Proteomes" id="UP001204798"/>
    </source>
</evidence>
<dbReference type="Gene3D" id="1.10.1670.10">
    <property type="entry name" value="Helix-hairpin-Helix base-excision DNA repair enzymes (C-terminal)"/>
    <property type="match status" value="1"/>
</dbReference>
<feature type="domain" description="HhH-GPD" evidence="8">
    <location>
        <begin position="53"/>
        <end position="215"/>
    </location>
</feature>
<dbReference type="RefSeq" id="WP_259096155.1">
    <property type="nucleotide sequence ID" value="NZ_CP130454.1"/>
</dbReference>
<feature type="active site" evidence="7">
    <location>
        <position position="142"/>
    </location>
</feature>
<evidence type="ECO:0000256" key="4">
    <source>
        <dbReference type="ARBA" id="ARBA00023239"/>
    </source>
</evidence>
<organism evidence="9 10">
    <name type="scientific">Candidatus Fervidibacter sacchari</name>
    <dbReference type="NCBI Taxonomy" id="1448929"/>
    <lineage>
        <taxon>Bacteria</taxon>
        <taxon>Candidatus Fervidibacterota</taxon>
        <taxon>Candidatus Fervidibacter</taxon>
    </lineage>
</organism>
<evidence type="ECO:0000256" key="2">
    <source>
        <dbReference type="ARBA" id="ARBA00022801"/>
    </source>
</evidence>
<sequence>MEIFKVEKATLSSVDDLKAYHAHIRPFVLQRLEEFRETWERGDEAVFEELVFCILTAGASALMGLRGVEALRPVLWSATAEEIAQRIHFHLYPAARAQYIVAVREVVRNELGGRLKAWIESWRGRDTRRDACVQKFKGIGYKEASHFLRNIGFRGYAILDKHILRSLHAFGVIDSDRPPSTRNRYLAIEQRYLTFAHQVGIDPDELDLTLWASRTGMIVK</sequence>
<evidence type="ECO:0000256" key="6">
    <source>
        <dbReference type="ARBA" id="ARBA00023295"/>
    </source>
</evidence>
<comment type="catalytic activity">
    <reaction evidence="7">
        <text>2'-deoxyribonucleotide-(2'-deoxyribose 5'-phosphate)-2'-deoxyribonucleotide-DNA = a 3'-end 2'-deoxyribonucleotide-(2,3-dehydro-2,3-deoxyribose 5'-phosphate)-DNA + a 5'-end 5'-phospho-2'-deoxyribonucleoside-DNA + H(+)</text>
        <dbReference type="Rhea" id="RHEA:66592"/>
        <dbReference type="Rhea" id="RHEA-COMP:13180"/>
        <dbReference type="Rhea" id="RHEA-COMP:16897"/>
        <dbReference type="Rhea" id="RHEA-COMP:17067"/>
        <dbReference type="ChEBI" id="CHEBI:15378"/>
        <dbReference type="ChEBI" id="CHEBI:136412"/>
        <dbReference type="ChEBI" id="CHEBI:157695"/>
        <dbReference type="ChEBI" id="CHEBI:167181"/>
        <dbReference type="EC" id="4.2.99.18"/>
    </reaction>
</comment>
<evidence type="ECO:0000256" key="7">
    <source>
        <dbReference type="HAMAP-Rule" id="MF_00241"/>
    </source>
</evidence>
<keyword evidence="3 7" id="KW-0234">DNA repair</keyword>
<dbReference type="SMART" id="SM00478">
    <property type="entry name" value="ENDO3c"/>
    <property type="match status" value="1"/>
</dbReference>
<dbReference type="Pfam" id="PF22175">
    <property type="entry name" value="Ogg-HhH"/>
    <property type="match status" value="1"/>
</dbReference>
<gene>
    <name evidence="7" type="primary">ogg</name>
    <name evidence="9" type="ORF">M2350_002001</name>
</gene>
<accession>A0ABT2ERP1</accession>
<dbReference type="InterPro" id="IPR011257">
    <property type="entry name" value="DNA_glycosylase"/>
</dbReference>
<evidence type="ECO:0000313" key="9">
    <source>
        <dbReference type="EMBL" id="MCS3919588.1"/>
    </source>
</evidence>
<name>A0ABT2ERP1_9BACT</name>
<dbReference type="Gene3D" id="1.10.340.30">
    <property type="entry name" value="Hypothetical protein, domain 2"/>
    <property type="match status" value="1"/>
</dbReference>
<keyword evidence="5 7" id="KW-0511">Multifunctional enzyme</keyword>
<evidence type="ECO:0000259" key="8">
    <source>
        <dbReference type="SMART" id="SM00478"/>
    </source>
</evidence>
<feature type="active site" evidence="7">
    <location>
        <position position="160"/>
    </location>
</feature>
<comment type="function">
    <text evidence="7">Catalyzes the excision of an oxidatively damaged form of guanine (7,8-dihydro-8-oxoguanine = 8-oxoG) from DNA. Also cleaves the DNA backbone at apurinic/apyrimidinic sites (AP sites).</text>
</comment>
<dbReference type="GO" id="GO:0016798">
    <property type="term" value="F:hydrolase activity, acting on glycosyl bonds"/>
    <property type="evidence" value="ECO:0007669"/>
    <property type="project" value="UniProtKB-KW"/>
</dbReference>
<dbReference type="InterPro" id="IPR023170">
    <property type="entry name" value="HhH_base_excis_C"/>
</dbReference>
<protein>
    <recommendedName>
        <fullName evidence="7">8-oxoguanine DNA glycosylase/AP lyase</fullName>
    </recommendedName>
    <domain>
        <recommendedName>
            <fullName evidence="7">8-oxoguanine DNA glycosylase</fullName>
            <shortName evidence="7">8-oxoG DNA glycosylase</shortName>
            <ecNumber evidence="7">3.2.2.-</ecNumber>
        </recommendedName>
    </domain>
    <domain>
        <recommendedName>
            <fullName evidence="7">DNA-(apurinic or apyrimidinic site) lyase</fullName>
            <shortName evidence="7">AP lyase</shortName>
            <ecNumber evidence="7">4.2.99.18</ecNumber>
        </recommendedName>
    </domain>
</protein>
<keyword evidence="10" id="KW-1185">Reference proteome</keyword>
<dbReference type="GO" id="GO:0140078">
    <property type="term" value="F:class I DNA-(apurinic or apyrimidinic site) endonuclease activity"/>
    <property type="evidence" value="ECO:0007669"/>
    <property type="project" value="UniProtKB-EC"/>
</dbReference>
<keyword evidence="4 7" id="KW-0456">Lyase</keyword>
<proteinExistence type="inferred from homology"/>
<dbReference type="Proteomes" id="UP001204798">
    <property type="component" value="Unassembled WGS sequence"/>
</dbReference>
<feature type="site" description="Important for guanine/8-oxoguanine distinction" evidence="7">
    <location>
        <position position="220"/>
    </location>
</feature>
<evidence type="ECO:0000256" key="3">
    <source>
        <dbReference type="ARBA" id="ARBA00023204"/>
    </source>
</evidence>
<comment type="similarity">
    <text evidence="7">Belongs to the type-2 OGG1 family.</text>
</comment>